<dbReference type="RefSeq" id="WP_108114921.1">
    <property type="nucleotide sequence ID" value="NZ_QBKT01000004.1"/>
</dbReference>
<reference evidence="1 2" key="1">
    <citation type="submission" date="2018-04" db="EMBL/GenBank/DDBJ databases">
        <title>Genomic Encyclopedia of Archaeal and Bacterial Type Strains, Phase II (KMG-II): from individual species to whole genera.</title>
        <authorList>
            <person name="Goeker M."/>
        </authorList>
    </citation>
    <scope>NUCLEOTIDE SEQUENCE [LARGE SCALE GENOMIC DNA]</scope>
    <source>
        <strain evidence="1 2">DSM 25731</strain>
    </source>
</reference>
<evidence type="ECO:0000313" key="1">
    <source>
        <dbReference type="EMBL" id="PTX61712.1"/>
    </source>
</evidence>
<protein>
    <recommendedName>
        <fullName evidence="3">Helix-turn-helix protein</fullName>
    </recommendedName>
</protein>
<keyword evidence="2" id="KW-1185">Reference proteome</keyword>
<comment type="caution">
    <text evidence="1">The sequence shown here is derived from an EMBL/GenBank/DDBJ whole genome shotgun (WGS) entry which is preliminary data.</text>
</comment>
<dbReference type="AlphaFoldDB" id="A0A2T6C064"/>
<evidence type="ECO:0000313" key="2">
    <source>
        <dbReference type="Proteomes" id="UP000244090"/>
    </source>
</evidence>
<sequence length="184" mass="21534">MTNKNEHNTHLDSEYGVDSRYASHEEYQSEATALMEARLQRMKGLSNSQVVQAKLLQLKFQMQEFIKQPVNEAKSYFSMFLQQYIDTLYAKRAVFAKDIGITPVQLSQVINNHRAPQDDFILKLMIHSERMYKGVSPFPEALWYQVYFHEKLCNLMATQQQWQSTLAKEVSVSEPSVRYGKRKK</sequence>
<proteinExistence type="predicted"/>
<name>A0A2T6C064_9FLAO</name>
<dbReference type="OrthoDB" id="1493507at2"/>
<dbReference type="Proteomes" id="UP000244090">
    <property type="component" value="Unassembled WGS sequence"/>
</dbReference>
<gene>
    <name evidence="1" type="ORF">C8N46_104356</name>
</gene>
<dbReference type="EMBL" id="QBKT01000004">
    <property type="protein sequence ID" value="PTX61712.1"/>
    <property type="molecule type" value="Genomic_DNA"/>
</dbReference>
<organism evidence="1 2">
    <name type="scientific">Kordia periserrulae</name>
    <dbReference type="NCBI Taxonomy" id="701523"/>
    <lineage>
        <taxon>Bacteria</taxon>
        <taxon>Pseudomonadati</taxon>
        <taxon>Bacteroidota</taxon>
        <taxon>Flavobacteriia</taxon>
        <taxon>Flavobacteriales</taxon>
        <taxon>Flavobacteriaceae</taxon>
        <taxon>Kordia</taxon>
    </lineage>
</organism>
<accession>A0A2T6C064</accession>
<evidence type="ECO:0008006" key="3">
    <source>
        <dbReference type="Google" id="ProtNLM"/>
    </source>
</evidence>